<comment type="caution">
    <text evidence="10">The sequence shown here is derived from an EMBL/GenBank/DDBJ whole genome shotgun (WGS) entry which is preliminary data.</text>
</comment>
<evidence type="ECO:0000256" key="4">
    <source>
        <dbReference type="ARBA" id="ARBA00022475"/>
    </source>
</evidence>
<dbReference type="EMBL" id="WNDS01000002">
    <property type="protein sequence ID" value="KAF1015530.1"/>
    <property type="molecule type" value="Genomic_DNA"/>
</dbReference>
<dbReference type="InterPro" id="IPR000160">
    <property type="entry name" value="GGDEF_dom"/>
</dbReference>
<comment type="subcellular location">
    <subcellularLocation>
        <location evidence="2">Cell membrane</location>
        <topology evidence="2">Multi-pass membrane protein</topology>
    </subcellularLocation>
</comment>
<dbReference type="FunFam" id="3.30.70.270:FF:000001">
    <property type="entry name" value="Diguanylate cyclase domain protein"/>
    <property type="match status" value="1"/>
</dbReference>
<evidence type="ECO:0000256" key="3">
    <source>
        <dbReference type="ARBA" id="ARBA00012528"/>
    </source>
</evidence>
<protein>
    <recommendedName>
        <fullName evidence="3">diguanylate cyclase</fullName>
        <ecNumber evidence="3">2.7.7.65</ecNumber>
    </recommendedName>
</protein>
<reference evidence="11" key="1">
    <citation type="journal article" date="2020" name="MBio">
        <title>Horizontal gene transfer to a defensive symbiont with a reduced genome amongst a multipartite beetle microbiome.</title>
        <authorList>
            <person name="Waterworth S.C."/>
            <person name="Florez L.V."/>
            <person name="Rees E.R."/>
            <person name="Hertweck C."/>
            <person name="Kaltenpoth M."/>
            <person name="Kwan J.C."/>
        </authorList>
    </citation>
    <scope>NUCLEOTIDE SEQUENCE [LARGE SCALE GENOMIC DNA]</scope>
</reference>
<dbReference type="Gene3D" id="3.30.450.20">
    <property type="entry name" value="PAS domain"/>
    <property type="match status" value="2"/>
</dbReference>
<dbReference type="Pfam" id="PF02743">
    <property type="entry name" value="dCache_1"/>
    <property type="match status" value="1"/>
</dbReference>
<dbReference type="Pfam" id="PF00990">
    <property type="entry name" value="GGDEF"/>
    <property type="match status" value="1"/>
</dbReference>
<proteinExistence type="predicted"/>
<evidence type="ECO:0000256" key="1">
    <source>
        <dbReference type="ARBA" id="ARBA00001946"/>
    </source>
</evidence>
<dbReference type="GO" id="GO:0005886">
    <property type="term" value="C:plasma membrane"/>
    <property type="evidence" value="ECO:0007669"/>
    <property type="project" value="UniProtKB-SubCell"/>
</dbReference>
<dbReference type="NCBIfam" id="TIGR00254">
    <property type="entry name" value="GGDEF"/>
    <property type="match status" value="1"/>
</dbReference>
<accession>A0A7V8FGT6</accession>
<keyword evidence="7" id="KW-0472">Membrane</keyword>
<dbReference type="Gene3D" id="3.30.70.270">
    <property type="match status" value="1"/>
</dbReference>
<feature type="domain" description="GGDEF" evidence="9">
    <location>
        <begin position="391"/>
        <end position="521"/>
    </location>
</feature>
<dbReference type="CDD" id="cd01949">
    <property type="entry name" value="GGDEF"/>
    <property type="match status" value="1"/>
</dbReference>
<evidence type="ECO:0000256" key="8">
    <source>
        <dbReference type="ARBA" id="ARBA00034247"/>
    </source>
</evidence>
<evidence type="ECO:0000313" key="10">
    <source>
        <dbReference type="EMBL" id="KAF1015530.1"/>
    </source>
</evidence>
<dbReference type="EC" id="2.7.7.65" evidence="3"/>
<dbReference type="CDD" id="cd18774">
    <property type="entry name" value="PDC2_HK_sensor"/>
    <property type="match status" value="1"/>
</dbReference>
<dbReference type="InterPro" id="IPR029787">
    <property type="entry name" value="Nucleotide_cyclase"/>
</dbReference>
<sequence length="527" mass="56584">MIPTSSYLNLQRLILALAALSALAMLDNALWASHEVQRQQLLDSTLQANRLYASQLAQTTEHFITGSEKQLAYSAARIGRALEDGQLHAEETDRLKHQSNAFNTVAVVDAHGVLRAVSPALPGLVGTTLTTSANQQALQRRAPMVSDAHIAPTGYLVVNLSHPVFDSHGAYAGYITASIHLREKNVLHTLLGANAARDGSYLYIVGKDGTLLYHPEPALIGQPATRNAAVRELAEGKAGATHSVNSHGVHMLAGFAPVPAAGWGVVAQRPVAATLSPLHSLTFTVLRNAAPLGVLSLLLIWYLSGRIAAPLGQLARTAQAHDVGQAIDEVKGVNSWYYEAVQLKRAVLASFRSLSERIGRLDQATLTDPLTQLLNRRALERALGELGTSGLPFGVIAVDVDHFKRINDRFGHASGDQVIAGLAAALRRNARPQDVLCRLGGEEFLVLLPEVDAATALQIAERLRAHIEAQVFEGVGQITLSAGVSHFPQTHADADLVIRQADKALYRAKQAGRNTVVLYQRRGDSRG</sequence>
<evidence type="ECO:0000256" key="5">
    <source>
        <dbReference type="ARBA" id="ARBA00022692"/>
    </source>
</evidence>
<dbReference type="InterPro" id="IPR033479">
    <property type="entry name" value="dCache_1"/>
</dbReference>
<gene>
    <name evidence="10" type="primary">dosC_1</name>
    <name evidence="10" type="ORF">GAK31_01004</name>
</gene>
<dbReference type="SUPFAM" id="SSF55073">
    <property type="entry name" value="Nucleotide cyclase"/>
    <property type="match status" value="1"/>
</dbReference>
<evidence type="ECO:0000256" key="7">
    <source>
        <dbReference type="ARBA" id="ARBA00023136"/>
    </source>
</evidence>
<dbReference type="SMART" id="SM00267">
    <property type="entry name" value="GGDEF"/>
    <property type="match status" value="1"/>
</dbReference>
<name>A0A7V8FGT6_STEMA</name>
<evidence type="ECO:0000256" key="2">
    <source>
        <dbReference type="ARBA" id="ARBA00004651"/>
    </source>
</evidence>
<dbReference type="InterPro" id="IPR050469">
    <property type="entry name" value="Diguanylate_Cyclase"/>
</dbReference>
<keyword evidence="4" id="KW-1003">Cell membrane</keyword>
<dbReference type="PANTHER" id="PTHR45138:SF9">
    <property type="entry name" value="DIGUANYLATE CYCLASE DGCM-RELATED"/>
    <property type="match status" value="1"/>
</dbReference>
<evidence type="ECO:0000313" key="11">
    <source>
        <dbReference type="Proteomes" id="UP000487117"/>
    </source>
</evidence>
<evidence type="ECO:0000256" key="6">
    <source>
        <dbReference type="ARBA" id="ARBA00022989"/>
    </source>
</evidence>
<dbReference type="CDD" id="cd18773">
    <property type="entry name" value="PDC1_HK_sensor"/>
    <property type="match status" value="1"/>
</dbReference>
<dbReference type="InterPro" id="IPR029151">
    <property type="entry name" value="Sensor-like_sf"/>
</dbReference>
<dbReference type="Proteomes" id="UP000487117">
    <property type="component" value="Unassembled WGS sequence"/>
</dbReference>
<dbReference type="AlphaFoldDB" id="A0A7V8FGT6"/>
<evidence type="ECO:0000259" key="9">
    <source>
        <dbReference type="PROSITE" id="PS50887"/>
    </source>
</evidence>
<keyword evidence="6" id="KW-1133">Transmembrane helix</keyword>
<comment type="catalytic activity">
    <reaction evidence="8">
        <text>2 GTP = 3',3'-c-di-GMP + 2 diphosphate</text>
        <dbReference type="Rhea" id="RHEA:24898"/>
        <dbReference type="ChEBI" id="CHEBI:33019"/>
        <dbReference type="ChEBI" id="CHEBI:37565"/>
        <dbReference type="ChEBI" id="CHEBI:58805"/>
        <dbReference type="EC" id="2.7.7.65"/>
    </reaction>
</comment>
<comment type="cofactor">
    <cofactor evidence="1">
        <name>Mg(2+)</name>
        <dbReference type="ChEBI" id="CHEBI:18420"/>
    </cofactor>
</comment>
<dbReference type="PANTHER" id="PTHR45138">
    <property type="entry name" value="REGULATORY COMPONENTS OF SENSORY TRANSDUCTION SYSTEM"/>
    <property type="match status" value="1"/>
</dbReference>
<organism evidence="10 11">
    <name type="scientific">Stenotrophomonas maltophilia</name>
    <name type="common">Pseudomonas maltophilia</name>
    <name type="synonym">Xanthomonas maltophilia</name>
    <dbReference type="NCBI Taxonomy" id="40324"/>
    <lineage>
        <taxon>Bacteria</taxon>
        <taxon>Pseudomonadati</taxon>
        <taxon>Pseudomonadota</taxon>
        <taxon>Gammaproteobacteria</taxon>
        <taxon>Lysobacterales</taxon>
        <taxon>Lysobacteraceae</taxon>
        <taxon>Stenotrophomonas</taxon>
        <taxon>Stenotrophomonas maltophilia group</taxon>
    </lineage>
</organism>
<dbReference type="SUPFAM" id="SSF103190">
    <property type="entry name" value="Sensory domain-like"/>
    <property type="match status" value="2"/>
</dbReference>
<keyword evidence="5" id="KW-0812">Transmembrane</keyword>
<dbReference type="InterPro" id="IPR043128">
    <property type="entry name" value="Rev_trsase/Diguanyl_cyclase"/>
</dbReference>
<dbReference type="PROSITE" id="PS50887">
    <property type="entry name" value="GGDEF"/>
    <property type="match status" value="1"/>
</dbReference>
<dbReference type="GO" id="GO:0052621">
    <property type="term" value="F:diguanylate cyclase activity"/>
    <property type="evidence" value="ECO:0007669"/>
    <property type="project" value="UniProtKB-EC"/>
</dbReference>